<organism evidence="12 13">
    <name type="scientific">Candidatus Faecivivens stercoravium</name>
    <dbReference type="NCBI Taxonomy" id="2840803"/>
    <lineage>
        <taxon>Bacteria</taxon>
        <taxon>Bacillati</taxon>
        <taxon>Bacillota</taxon>
        <taxon>Clostridia</taxon>
        <taxon>Eubacteriales</taxon>
        <taxon>Oscillospiraceae</taxon>
        <taxon>Oscillospiraceae incertae sedis</taxon>
        <taxon>Candidatus Faecivivens</taxon>
    </lineage>
</organism>
<accession>A0A9D1DY24</accession>
<dbReference type="InterPro" id="IPR011527">
    <property type="entry name" value="ABC1_TM_dom"/>
</dbReference>
<protein>
    <submittedName>
        <fullName evidence="12">ABC transporter ATP-binding protein</fullName>
    </submittedName>
</protein>
<keyword evidence="3" id="KW-1003">Cell membrane</keyword>
<reference evidence="12" key="1">
    <citation type="submission" date="2020-10" db="EMBL/GenBank/DDBJ databases">
        <authorList>
            <person name="Gilroy R."/>
        </authorList>
    </citation>
    <scope>NUCLEOTIDE SEQUENCE</scope>
    <source>
        <strain evidence="12">CHK189-12415</strain>
    </source>
</reference>
<keyword evidence="5" id="KW-0547">Nucleotide-binding</keyword>
<dbReference type="FunFam" id="3.40.50.300:FF:000854">
    <property type="entry name" value="Multidrug ABC transporter ATP-binding protein"/>
    <property type="match status" value="1"/>
</dbReference>
<feature type="domain" description="ABC transmembrane type-1" evidence="11">
    <location>
        <begin position="19"/>
        <end position="306"/>
    </location>
</feature>
<feature type="domain" description="ABC transporter" evidence="10">
    <location>
        <begin position="339"/>
        <end position="577"/>
    </location>
</feature>
<evidence type="ECO:0000256" key="9">
    <source>
        <dbReference type="SAM" id="Phobius"/>
    </source>
</evidence>
<dbReference type="SUPFAM" id="SSF52540">
    <property type="entry name" value="P-loop containing nucleoside triphosphate hydrolases"/>
    <property type="match status" value="1"/>
</dbReference>
<keyword evidence="2" id="KW-0813">Transport</keyword>
<keyword evidence="6 12" id="KW-0067">ATP-binding</keyword>
<dbReference type="AlphaFoldDB" id="A0A9D1DY24"/>
<dbReference type="InterPro" id="IPR017871">
    <property type="entry name" value="ABC_transporter-like_CS"/>
</dbReference>
<dbReference type="EMBL" id="DVHA01000164">
    <property type="protein sequence ID" value="HIR60919.1"/>
    <property type="molecule type" value="Genomic_DNA"/>
</dbReference>
<dbReference type="CDD" id="cd18548">
    <property type="entry name" value="ABC_6TM_Tm287_like"/>
    <property type="match status" value="1"/>
</dbReference>
<reference evidence="12" key="2">
    <citation type="journal article" date="2021" name="PeerJ">
        <title>Extensive microbial diversity within the chicken gut microbiome revealed by metagenomics and culture.</title>
        <authorList>
            <person name="Gilroy R."/>
            <person name="Ravi A."/>
            <person name="Getino M."/>
            <person name="Pursley I."/>
            <person name="Horton D.L."/>
            <person name="Alikhan N.F."/>
            <person name="Baker D."/>
            <person name="Gharbi K."/>
            <person name="Hall N."/>
            <person name="Watson M."/>
            <person name="Adriaenssens E.M."/>
            <person name="Foster-Nyarko E."/>
            <person name="Jarju S."/>
            <person name="Secka A."/>
            <person name="Antonio M."/>
            <person name="Oren A."/>
            <person name="Chaudhuri R.R."/>
            <person name="La Ragione R."/>
            <person name="Hildebrand F."/>
            <person name="Pallen M.J."/>
        </authorList>
    </citation>
    <scope>NUCLEOTIDE SEQUENCE</scope>
    <source>
        <strain evidence="12">CHK189-12415</strain>
    </source>
</reference>
<feature type="transmembrane region" description="Helical" evidence="9">
    <location>
        <begin position="245"/>
        <end position="265"/>
    </location>
</feature>
<sequence length="586" mass="63887">MFKLFRYLGKREWAMAGCALLFILGQVWLDLRLPEYMSEITVLVQTEGSAMGDILHAGGLMLLCALGSMVLAIATGFLTAVVSASLTRNLQSALYHKVLSFGSEEMGRFSTASLITRTTNDVTQVQMVLSMGLQMLVKAPVTAVLAILKIQEKGSPQWTLLTAAAVILLLVVLGLQMVYVLPKFKKVQKLTDNLNRIMRENLTGLRVVRAYNAENYQEGKFTGANDALTDNNLKAGRATSLMGPFMSLVMNGVSLGIYWIGAYIIEAAGMGDKLTIFSNMVVFSSYAMQVIMSFLMLSIIFVLYPRAQVSAQRIREVLDTAPTMQNGTETRGDGTEGEVVFDHVSFRYPGGDGYVLEDISFTAHKGETVAFIGATGSGKSSLVNLIPRLYDVSEGSVRVDGVDVRDYDREALRNKLGYVSQKAVLFAGDIRGNITLGENGKGPEDNETVDKALSIAQASEFVDNLLDGVNAPVAQGGANFSGGQKQRLSIARAVARKPEIYIFDDSFSALDYKTDRVLRERLKTETAGVTTLIVAQRIGTIMDADRIVVLDDGKAVGIGRHKELLKTCPVYQEIAASQLSKEELER</sequence>
<keyword evidence="7 9" id="KW-1133">Transmembrane helix</keyword>
<dbReference type="InterPro" id="IPR036640">
    <property type="entry name" value="ABC1_TM_sf"/>
</dbReference>
<dbReference type="PANTHER" id="PTHR43394:SF1">
    <property type="entry name" value="ATP-BINDING CASSETTE SUB-FAMILY B MEMBER 10, MITOCHONDRIAL"/>
    <property type="match status" value="1"/>
</dbReference>
<evidence type="ECO:0000256" key="5">
    <source>
        <dbReference type="ARBA" id="ARBA00022741"/>
    </source>
</evidence>
<evidence type="ECO:0000256" key="8">
    <source>
        <dbReference type="ARBA" id="ARBA00023136"/>
    </source>
</evidence>
<dbReference type="Proteomes" id="UP000824241">
    <property type="component" value="Unassembled WGS sequence"/>
</dbReference>
<dbReference type="GO" id="GO:0015421">
    <property type="term" value="F:ABC-type oligopeptide transporter activity"/>
    <property type="evidence" value="ECO:0007669"/>
    <property type="project" value="TreeGrafter"/>
</dbReference>
<dbReference type="GO" id="GO:0005524">
    <property type="term" value="F:ATP binding"/>
    <property type="evidence" value="ECO:0007669"/>
    <property type="project" value="UniProtKB-KW"/>
</dbReference>
<dbReference type="Pfam" id="PF00005">
    <property type="entry name" value="ABC_tran"/>
    <property type="match status" value="1"/>
</dbReference>
<evidence type="ECO:0000259" key="10">
    <source>
        <dbReference type="PROSITE" id="PS50893"/>
    </source>
</evidence>
<feature type="transmembrane region" description="Helical" evidence="9">
    <location>
        <begin position="285"/>
        <end position="304"/>
    </location>
</feature>
<dbReference type="InterPro" id="IPR027417">
    <property type="entry name" value="P-loop_NTPase"/>
</dbReference>
<comment type="caution">
    <text evidence="12">The sequence shown here is derived from an EMBL/GenBank/DDBJ whole genome shotgun (WGS) entry which is preliminary data.</text>
</comment>
<comment type="subcellular location">
    <subcellularLocation>
        <location evidence="1">Cell membrane</location>
        <topology evidence="1">Multi-pass membrane protein</topology>
    </subcellularLocation>
</comment>
<evidence type="ECO:0000256" key="2">
    <source>
        <dbReference type="ARBA" id="ARBA00022448"/>
    </source>
</evidence>
<feature type="transmembrane region" description="Helical" evidence="9">
    <location>
        <begin position="127"/>
        <end position="148"/>
    </location>
</feature>
<feature type="transmembrane region" description="Helical" evidence="9">
    <location>
        <begin position="160"/>
        <end position="181"/>
    </location>
</feature>
<evidence type="ECO:0000313" key="12">
    <source>
        <dbReference type="EMBL" id="HIR60919.1"/>
    </source>
</evidence>
<evidence type="ECO:0000256" key="4">
    <source>
        <dbReference type="ARBA" id="ARBA00022692"/>
    </source>
</evidence>
<dbReference type="PROSITE" id="PS50929">
    <property type="entry name" value="ABC_TM1F"/>
    <property type="match status" value="1"/>
</dbReference>
<dbReference type="PANTHER" id="PTHR43394">
    <property type="entry name" value="ATP-DEPENDENT PERMEASE MDL1, MITOCHONDRIAL"/>
    <property type="match status" value="1"/>
</dbReference>
<name>A0A9D1DY24_9FIRM</name>
<dbReference type="PROSITE" id="PS50893">
    <property type="entry name" value="ABC_TRANSPORTER_2"/>
    <property type="match status" value="1"/>
</dbReference>
<evidence type="ECO:0000256" key="1">
    <source>
        <dbReference type="ARBA" id="ARBA00004651"/>
    </source>
</evidence>
<keyword evidence="4 9" id="KW-0812">Transmembrane</keyword>
<evidence type="ECO:0000259" key="11">
    <source>
        <dbReference type="PROSITE" id="PS50929"/>
    </source>
</evidence>
<dbReference type="Gene3D" id="1.20.1560.10">
    <property type="entry name" value="ABC transporter type 1, transmembrane domain"/>
    <property type="match status" value="1"/>
</dbReference>
<gene>
    <name evidence="12" type="ORF">IAB37_05020</name>
</gene>
<evidence type="ECO:0000256" key="7">
    <source>
        <dbReference type="ARBA" id="ARBA00022989"/>
    </source>
</evidence>
<dbReference type="GO" id="GO:0005886">
    <property type="term" value="C:plasma membrane"/>
    <property type="evidence" value="ECO:0007669"/>
    <property type="project" value="UniProtKB-SubCell"/>
</dbReference>
<dbReference type="GO" id="GO:0016887">
    <property type="term" value="F:ATP hydrolysis activity"/>
    <property type="evidence" value="ECO:0007669"/>
    <property type="project" value="InterPro"/>
</dbReference>
<dbReference type="InterPro" id="IPR003439">
    <property type="entry name" value="ABC_transporter-like_ATP-bd"/>
</dbReference>
<dbReference type="SUPFAM" id="SSF90123">
    <property type="entry name" value="ABC transporter transmembrane region"/>
    <property type="match status" value="1"/>
</dbReference>
<dbReference type="Pfam" id="PF00664">
    <property type="entry name" value="ABC_membrane"/>
    <property type="match status" value="1"/>
</dbReference>
<evidence type="ECO:0000256" key="3">
    <source>
        <dbReference type="ARBA" id="ARBA00022475"/>
    </source>
</evidence>
<dbReference type="SMART" id="SM00382">
    <property type="entry name" value="AAA"/>
    <property type="match status" value="1"/>
</dbReference>
<evidence type="ECO:0000256" key="6">
    <source>
        <dbReference type="ARBA" id="ARBA00022840"/>
    </source>
</evidence>
<dbReference type="PROSITE" id="PS00211">
    <property type="entry name" value="ABC_TRANSPORTER_1"/>
    <property type="match status" value="1"/>
</dbReference>
<evidence type="ECO:0000313" key="13">
    <source>
        <dbReference type="Proteomes" id="UP000824241"/>
    </source>
</evidence>
<feature type="transmembrane region" description="Helical" evidence="9">
    <location>
        <begin position="12"/>
        <end position="29"/>
    </location>
</feature>
<dbReference type="Gene3D" id="3.40.50.300">
    <property type="entry name" value="P-loop containing nucleotide triphosphate hydrolases"/>
    <property type="match status" value="1"/>
</dbReference>
<proteinExistence type="predicted"/>
<dbReference type="InterPro" id="IPR003593">
    <property type="entry name" value="AAA+_ATPase"/>
</dbReference>
<keyword evidence="8 9" id="KW-0472">Membrane</keyword>
<feature type="transmembrane region" description="Helical" evidence="9">
    <location>
        <begin position="60"/>
        <end position="82"/>
    </location>
</feature>
<dbReference type="InterPro" id="IPR039421">
    <property type="entry name" value="Type_1_exporter"/>
</dbReference>